<name>A0A5B7DSI4_PORTR</name>
<dbReference type="PANTHER" id="PTHR24376">
    <property type="entry name" value="ZINC FINGER PROTEIN"/>
    <property type="match status" value="1"/>
</dbReference>
<feature type="domain" description="C2H2-type" evidence="9">
    <location>
        <begin position="393"/>
        <end position="420"/>
    </location>
</feature>
<comment type="caution">
    <text evidence="10">The sequence shown here is derived from an EMBL/GenBank/DDBJ whole genome shotgun (WGS) entry which is preliminary data.</text>
</comment>
<dbReference type="PROSITE" id="PS50157">
    <property type="entry name" value="ZINC_FINGER_C2H2_2"/>
    <property type="match status" value="7"/>
</dbReference>
<dbReference type="GO" id="GO:0001228">
    <property type="term" value="F:DNA-binding transcription activator activity, RNA polymerase II-specific"/>
    <property type="evidence" value="ECO:0007669"/>
    <property type="project" value="TreeGrafter"/>
</dbReference>
<evidence type="ECO:0000256" key="1">
    <source>
        <dbReference type="ARBA" id="ARBA00004123"/>
    </source>
</evidence>
<feature type="domain" description="C2H2-type" evidence="9">
    <location>
        <begin position="421"/>
        <end position="448"/>
    </location>
</feature>
<dbReference type="OrthoDB" id="10004641at2759"/>
<dbReference type="InterPro" id="IPR013087">
    <property type="entry name" value="Znf_C2H2_type"/>
</dbReference>
<dbReference type="InterPro" id="IPR036236">
    <property type="entry name" value="Znf_C2H2_sf"/>
</dbReference>
<feature type="domain" description="C2H2-type" evidence="9">
    <location>
        <begin position="307"/>
        <end position="343"/>
    </location>
</feature>
<reference evidence="10 11" key="1">
    <citation type="submission" date="2019-05" db="EMBL/GenBank/DDBJ databases">
        <title>Another draft genome of Portunus trituberculatus and its Hox gene families provides insights of decapod evolution.</title>
        <authorList>
            <person name="Jeong J.-H."/>
            <person name="Song I."/>
            <person name="Kim S."/>
            <person name="Choi T."/>
            <person name="Kim D."/>
            <person name="Ryu S."/>
            <person name="Kim W."/>
        </authorList>
    </citation>
    <scope>NUCLEOTIDE SEQUENCE [LARGE SCALE GENOMIC DNA]</scope>
    <source>
        <tissue evidence="10">Muscle</tissue>
    </source>
</reference>
<dbReference type="PROSITE" id="PS00028">
    <property type="entry name" value="ZINC_FINGER_C2H2_1"/>
    <property type="match status" value="11"/>
</dbReference>
<evidence type="ECO:0000313" key="10">
    <source>
        <dbReference type="EMBL" id="MPC23886.1"/>
    </source>
</evidence>
<evidence type="ECO:0000256" key="7">
    <source>
        <dbReference type="PROSITE-ProRule" id="PRU00042"/>
    </source>
</evidence>
<dbReference type="GO" id="GO:0008270">
    <property type="term" value="F:zinc ion binding"/>
    <property type="evidence" value="ECO:0007669"/>
    <property type="project" value="UniProtKB-KW"/>
</dbReference>
<dbReference type="SUPFAM" id="SSF57667">
    <property type="entry name" value="beta-beta-alpha zinc fingers"/>
    <property type="match status" value="3"/>
</dbReference>
<keyword evidence="11" id="KW-1185">Reference proteome</keyword>
<keyword evidence="3" id="KW-0677">Repeat</keyword>
<keyword evidence="2" id="KW-0479">Metal-binding</keyword>
<feature type="domain" description="C2H2-type" evidence="9">
    <location>
        <begin position="449"/>
        <end position="480"/>
    </location>
</feature>
<evidence type="ECO:0000256" key="2">
    <source>
        <dbReference type="ARBA" id="ARBA00022723"/>
    </source>
</evidence>
<evidence type="ECO:0000256" key="5">
    <source>
        <dbReference type="ARBA" id="ARBA00022833"/>
    </source>
</evidence>
<protein>
    <submittedName>
        <fullName evidence="10">Zinc finger protein 629</fullName>
    </submittedName>
</protein>
<proteinExistence type="predicted"/>
<evidence type="ECO:0000256" key="8">
    <source>
        <dbReference type="SAM" id="MobiDB-lite"/>
    </source>
</evidence>
<keyword evidence="4 7" id="KW-0863">Zinc-finger</keyword>
<dbReference type="SMART" id="SM00355">
    <property type="entry name" value="ZnF_C2H2"/>
    <property type="match status" value="13"/>
</dbReference>
<dbReference type="EMBL" id="VSRR010001264">
    <property type="protein sequence ID" value="MPC23886.1"/>
    <property type="molecule type" value="Genomic_DNA"/>
</dbReference>
<sequence length="568" mass="63556">MCMLQESVGVTIGQATNIPAQELSQKSPGTSGAITVFCMPKRSTSRRRPPASYRPCDVCGLILFGGVDRHVASHHPEILVRPCALCDARFRTFRQLGSHVLRTHGPVLQCPVCAVGYLHAVEFQKHVQEAHSEAPATYTCVVCRSCMSSLSDYCSHMESHEEEAAVCAQGKVHKENSNEASDKDDGGLLECGQCQEKFKYPSARRRHLQESHGEQLNFRCEICHLLFSSSGGLLDHTETHSTGKINCPLCDQHFARFHHLKNHCNVVHANTASYRCQHCTHVGKSINAIFTHSVIHHPGQLGLARNVACSKCGEKFHSGRELSQHKAARHPEIVDCLHCGKKFSKSQISSHINEKHTKQHKLECSYCHQTFYNSSRLSDHVKRHHLREKYSRYVCPECSKAYITRHELERHMAAHQNERRHKCEFCSRAYFKAGDLTYHRRTHTGERPHCCFICAAAFSRPSELSTHMSRVHGIHNWSRRYLRSAGSAAGAPLEGGARDKATATDGEGQVVVEGKQDPQLITEVGEDGHVVQVVEENSPLQVVQALPQDDPHPSQSSDMQVIYVELAE</sequence>
<dbReference type="PANTHER" id="PTHR24376:SF216">
    <property type="entry name" value="ZINC FINGER PROTEIN 420-LIKE"/>
    <property type="match status" value="1"/>
</dbReference>
<feature type="domain" description="C2H2-type" evidence="9">
    <location>
        <begin position="245"/>
        <end position="273"/>
    </location>
</feature>
<feature type="region of interest" description="Disordered" evidence="8">
    <location>
        <begin position="488"/>
        <end position="508"/>
    </location>
</feature>
<organism evidence="10 11">
    <name type="scientific">Portunus trituberculatus</name>
    <name type="common">Swimming crab</name>
    <name type="synonym">Neptunus trituberculatus</name>
    <dbReference type="NCBI Taxonomy" id="210409"/>
    <lineage>
        <taxon>Eukaryota</taxon>
        <taxon>Metazoa</taxon>
        <taxon>Ecdysozoa</taxon>
        <taxon>Arthropoda</taxon>
        <taxon>Crustacea</taxon>
        <taxon>Multicrustacea</taxon>
        <taxon>Malacostraca</taxon>
        <taxon>Eumalacostraca</taxon>
        <taxon>Eucarida</taxon>
        <taxon>Decapoda</taxon>
        <taxon>Pleocyemata</taxon>
        <taxon>Brachyura</taxon>
        <taxon>Eubrachyura</taxon>
        <taxon>Portunoidea</taxon>
        <taxon>Portunidae</taxon>
        <taxon>Portuninae</taxon>
        <taxon>Portunus</taxon>
    </lineage>
</organism>
<evidence type="ECO:0000313" key="11">
    <source>
        <dbReference type="Proteomes" id="UP000324222"/>
    </source>
</evidence>
<dbReference type="GO" id="GO:0005634">
    <property type="term" value="C:nucleus"/>
    <property type="evidence" value="ECO:0007669"/>
    <property type="project" value="UniProtKB-SubCell"/>
</dbReference>
<accession>A0A5B7DSI4</accession>
<feature type="domain" description="C2H2-type" evidence="9">
    <location>
        <begin position="362"/>
        <end position="390"/>
    </location>
</feature>
<comment type="subcellular location">
    <subcellularLocation>
        <location evidence="1">Nucleus</location>
    </subcellularLocation>
</comment>
<keyword evidence="6" id="KW-0539">Nucleus</keyword>
<evidence type="ECO:0000256" key="4">
    <source>
        <dbReference type="ARBA" id="ARBA00022771"/>
    </source>
</evidence>
<dbReference type="Gene3D" id="3.30.160.60">
    <property type="entry name" value="Classic Zinc Finger"/>
    <property type="match status" value="6"/>
</dbReference>
<dbReference type="Proteomes" id="UP000324222">
    <property type="component" value="Unassembled WGS sequence"/>
</dbReference>
<evidence type="ECO:0000256" key="3">
    <source>
        <dbReference type="ARBA" id="ARBA00022737"/>
    </source>
</evidence>
<evidence type="ECO:0000256" key="6">
    <source>
        <dbReference type="ARBA" id="ARBA00023242"/>
    </source>
</evidence>
<feature type="domain" description="C2H2-type" evidence="9">
    <location>
        <begin position="218"/>
        <end position="245"/>
    </location>
</feature>
<dbReference type="AlphaFoldDB" id="A0A5B7DSI4"/>
<keyword evidence="5" id="KW-0862">Zinc</keyword>
<dbReference type="GO" id="GO:0000978">
    <property type="term" value="F:RNA polymerase II cis-regulatory region sequence-specific DNA binding"/>
    <property type="evidence" value="ECO:0007669"/>
    <property type="project" value="TreeGrafter"/>
</dbReference>
<evidence type="ECO:0000259" key="9">
    <source>
        <dbReference type="PROSITE" id="PS50157"/>
    </source>
</evidence>
<gene>
    <name evidence="10" type="primary">Znf629</name>
    <name evidence="10" type="ORF">E2C01_016953</name>
</gene>
<dbReference type="Pfam" id="PF00096">
    <property type="entry name" value="zf-C2H2"/>
    <property type="match status" value="1"/>
</dbReference>